<accession>A0A381Y9D6</accession>
<dbReference type="AlphaFoldDB" id="A0A381Y9D6"/>
<sequence length="357" mass="37688">MIKPIRLNSDSIEVSSALEAIEIYFTKGWSDGLPVVPPTAESVSITLEAANLSPEEILGIEPVKGGVITAEKAAINAVMAGCKPEYMPVIVAAVYAITRPEFNLHGITVSTMGAAIMIIVNGPIAKQLEINSGVSAFGPGYRANATIGRAIRLIVMNVLGTRSNDGLDKATLGHPGKYTWCVAENEDRLPAAWDSLNVTRGAIEGESAVTVVSGLSATQFGEHEANTPEAILDAFAERLYPMGPGVEEIVLAICPEHAAHFDKAGWNKQQVGQYLFESARKSASDWAAMCLPSGTQQPRNEKLSADDEDQPISVLVSPESAIPIVIGGDGGAWSAVIPPWSLGTRSKVVTQSITTNG</sequence>
<evidence type="ECO:0000313" key="1">
    <source>
        <dbReference type="EMBL" id="SVA73093.1"/>
    </source>
</evidence>
<dbReference type="EMBL" id="UINC01017590">
    <property type="protein sequence ID" value="SVA73093.1"/>
    <property type="molecule type" value="Genomic_DNA"/>
</dbReference>
<gene>
    <name evidence="1" type="ORF">METZ01_LOCUS125947</name>
</gene>
<name>A0A381Y9D6_9ZZZZ</name>
<reference evidence="1" key="1">
    <citation type="submission" date="2018-05" db="EMBL/GenBank/DDBJ databases">
        <authorList>
            <person name="Lanie J.A."/>
            <person name="Ng W.-L."/>
            <person name="Kazmierczak K.M."/>
            <person name="Andrzejewski T.M."/>
            <person name="Davidsen T.M."/>
            <person name="Wayne K.J."/>
            <person name="Tettelin H."/>
            <person name="Glass J.I."/>
            <person name="Rusch D."/>
            <person name="Podicherti R."/>
            <person name="Tsui H.-C.T."/>
            <person name="Winkler M.E."/>
        </authorList>
    </citation>
    <scope>NUCLEOTIDE SEQUENCE</scope>
</reference>
<protein>
    <submittedName>
        <fullName evidence="1">Uncharacterized protein</fullName>
    </submittedName>
</protein>
<proteinExistence type="predicted"/>
<organism evidence="1">
    <name type="scientific">marine metagenome</name>
    <dbReference type="NCBI Taxonomy" id="408172"/>
    <lineage>
        <taxon>unclassified sequences</taxon>
        <taxon>metagenomes</taxon>
        <taxon>ecological metagenomes</taxon>
    </lineage>
</organism>